<comment type="caution">
    <text evidence="1">The sequence shown here is derived from an EMBL/GenBank/DDBJ whole genome shotgun (WGS) entry which is preliminary data.</text>
</comment>
<organism evidence="1 2">
    <name type="scientific">Yimella lutea</name>
    <dbReference type="NCBI Taxonomy" id="587872"/>
    <lineage>
        <taxon>Bacteria</taxon>
        <taxon>Bacillati</taxon>
        <taxon>Actinomycetota</taxon>
        <taxon>Actinomycetes</taxon>
        <taxon>Micrococcales</taxon>
        <taxon>Dermacoccaceae</taxon>
        <taxon>Yimella</taxon>
    </lineage>
</organism>
<evidence type="ECO:0000313" key="1">
    <source>
        <dbReference type="EMBL" id="TQJ13564.1"/>
    </source>
</evidence>
<protein>
    <recommendedName>
        <fullName evidence="3">DUF3592 domain-containing protein</fullName>
    </recommendedName>
</protein>
<name>A0A542EE32_9MICO</name>
<proteinExistence type="predicted"/>
<evidence type="ECO:0000313" key="2">
    <source>
        <dbReference type="Proteomes" id="UP000320806"/>
    </source>
</evidence>
<dbReference type="EMBL" id="VFMO01000001">
    <property type="protein sequence ID" value="TQJ13564.1"/>
    <property type="molecule type" value="Genomic_DNA"/>
</dbReference>
<reference evidence="1 2" key="1">
    <citation type="submission" date="2019-06" db="EMBL/GenBank/DDBJ databases">
        <title>Sequencing the genomes of 1000 actinobacteria strains.</title>
        <authorList>
            <person name="Klenk H.-P."/>
        </authorList>
    </citation>
    <scope>NUCLEOTIDE SEQUENCE [LARGE SCALE GENOMIC DNA]</scope>
    <source>
        <strain evidence="1 2">DSM 19828</strain>
    </source>
</reference>
<dbReference type="RefSeq" id="WP_170221711.1">
    <property type="nucleotide sequence ID" value="NZ_BAABCI010000030.1"/>
</dbReference>
<dbReference type="AlphaFoldDB" id="A0A542EE32"/>
<accession>A0A542EE32</accession>
<gene>
    <name evidence="1" type="ORF">FB459_0989</name>
</gene>
<keyword evidence="2" id="KW-1185">Reference proteome</keyword>
<evidence type="ECO:0008006" key="3">
    <source>
        <dbReference type="Google" id="ProtNLM"/>
    </source>
</evidence>
<sequence length="98" mass="10975">MAAGLVLVLLAGYWWWQQSRQPTLRSMTEGTVTSRAADGDNLALEVRFRAGGSTHTVEGRVDKDAFEWQGSKVWVCYVTDDPDEATIRLPYDPLCNVK</sequence>
<dbReference type="Proteomes" id="UP000320806">
    <property type="component" value="Unassembled WGS sequence"/>
</dbReference>